<dbReference type="BioCyc" id="CNIT1237085:G1324-655-MONOMER"/>
<dbReference type="KEGG" id="nga:Ngar_c06570"/>
<feature type="transmembrane region" description="Helical" evidence="1">
    <location>
        <begin position="38"/>
        <end position="58"/>
    </location>
</feature>
<dbReference type="STRING" id="1237085.Ngar_c06570"/>
<name>K0ID62_NITGG</name>
<keyword evidence="3" id="KW-1185">Reference proteome</keyword>
<gene>
    <name evidence="2" type="ordered locus">Ngar_c06570</name>
</gene>
<dbReference type="HOGENOM" id="CLU_2712960_0_0_2"/>
<keyword evidence="1" id="KW-0812">Transmembrane</keyword>
<keyword evidence="1" id="KW-1133">Transmembrane helix</keyword>
<evidence type="ECO:0000313" key="2">
    <source>
        <dbReference type="EMBL" id="AFU57600.1"/>
    </source>
</evidence>
<dbReference type="AlphaFoldDB" id="K0ID62"/>
<keyword evidence="1" id="KW-0472">Membrane</keyword>
<proteinExistence type="predicted"/>
<reference evidence="2 3" key="1">
    <citation type="journal article" date="2012" name="Environ. Microbiol.">
        <title>The genome of the ammonia-oxidizing Candidatus Nitrososphaera gargensis: insights into metabolic versatility and environmental adaptations.</title>
        <authorList>
            <person name="Spang A."/>
            <person name="Poehlein A."/>
            <person name="Offre P."/>
            <person name="Zumbragel S."/>
            <person name="Haider S."/>
            <person name="Rychlik N."/>
            <person name="Nowka B."/>
            <person name="Schmeisser C."/>
            <person name="Lebedeva E.V."/>
            <person name="Rattei T."/>
            <person name="Bohm C."/>
            <person name="Schmid M."/>
            <person name="Galushko A."/>
            <person name="Hatzenpichler R."/>
            <person name="Weinmaier T."/>
            <person name="Daniel R."/>
            <person name="Schleper C."/>
            <person name="Spieck E."/>
            <person name="Streit W."/>
            <person name="Wagner M."/>
        </authorList>
    </citation>
    <scope>NUCLEOTIDE SEQUENCE [LARGE SCALE GENOMIC DNA]</scope>
    <source>
        <strain evidence="3">Ga9.2</strain>
    </source>
</reference>
<accession>K0ID62</accession>
<protein>
    <submittedName>
        <fullName evidence="2">Uncharacterized protein</fullName>
    </submittedName>
</protein>
<sequence length="72" mass="7430">MIGSGVLEVNNMLNKGGGGCPSPETGGTGFYSGCDISLLYAGIIALIISDVALIVFSIRPEIIRAFPSRVVT</sequence>
<dbReference type="Proteomes" id="UP000008037">
    <property type="component" value="Chromosome"/>
</dbReference>
<dbReference type="InParanoid" id="K0ID62"/>
<evidence type="ECO:0000313" key="3">
    <source>
        <dbReference type="Proteomes" id="UP000008037"/>
    </source>
</evidence>
<organism evidence="2 3">
    <name type="scientific">Nitrososphaera gargensis (strain Ga9.2)</name>
    <dbReference type="NCBI Taxonomy" id="1237085"/>
    <lineage>
        <taxon>Archaea</taxon>
        <taxon>Nitrososphaerota</taxon>
        <taxon>Nitrososphaeria</taxon>
        <taxon>Nitrososphaerales</taxon>
        <taxon>Nitrososphaeraceae</taxon>
        <taxon>Nitrososphaera</taxon>
    </lineage>
</organism>
<dbReference type="EMBL" id="CP002408">
    <property type="protein sequence ID" value="AFU57600.1"/>
    <property type="molecule type" value="Genomic_DNA"/>
</dbReference>
<evidence type="ECO:0000256" key="1">
    <source>
        <dbReference type="SAM" id="Phobius"/>
    </source>
</evidence>